<dbReference type="EMBL" id="MCHX01000043">
    <property type="protein sequence ID" value="OFJ52297.1"/>
    <property type="molecule type" value="Genomic_DNA"/>
</dbReference>
<protein>
    <recommendedName>
        <fullName evidence="6">Acyltransferase</fullName>
    </recommendedName>
</protein>
<keyword evidence="1" id="KW-0472">Membrane</keyword>
<dbReference type="PANTHER" id="PTHR23028:SF53">
    <property type="entry name" value="ACYL_TRANSF_3 DOMAIN-CONTAINING PROTEIN"/>
    <property type="match status" value="1"/>
</dbReference>
<feature type="transmembrane region" description="Helical" evidence="1">
    <location>
        <begin position="27"/>
        <end position="43"/>
    </location>
</feature>
<feature type="transmembrane region" description="Helical" evidence="1">
    <location>
        <begin position="217"/>
        <end position="236"/>
    </location>
</feature>
<feature type="transmembrane region" description="Helical" evidence="1">
    <location>
        <begin position="248"/>
        <end position="267"/>
    </location>
</feature>
<dbReference type="PANTHER" id="PTHR23028">
    <property type="entry name" value="ACETYLTRANSFERASE"/>
    <property type="match status" value="1"/>
</dbReference>
<sequence>MVDSAPTSTRVSSPPAVRAGYRPDVDALRAVAILLVIAFHAGVPGFRGGFIGVDVFFVISGFVILRSLLDEGDRTGRVSWWAFYGRRFRRLAPAALLMIVVTLLAGMVLLNPTGEQQAIARSAIAAATSTSNVYFSLQLGDYFVPTYEPNVFLHTWSLSVEEQFYLGVPLLFVLAAAVAHWTRRDRRRVMIALIIAACAASLVSAVLLGRFAPTQAFYLPFGRVYELGIGALLAVVHPPVARTAVRRLAWLSGAAVLVGATVVGLPAFGFPGAWALLPTLATATMIWAHVTRDDPGARWLLSPPILGIGKVSYGWYLWHWPLLALAATWYLREPPVWVRLVGVMIALGFAVLSYRYWEPRFRATGPHAAGGRRTVLTGLTAIAATCALALGCLWYADQVAREDGWSAAWHAKYDTAFPATCPHETDVAAHPADAICAVTNVDPTRPSILVWGDSFAQSLLPGVVRAARGRPVNVLAATRGACPPYLPDAAPAPDLPIGMVRQRVESCRSHNAAARAWIETAQQAAPVRVLVAARWPVYHGHPEPYPSLARESLELVAANGPLLAAGTPALLTDLDATGVGVDVFGVSPELDRPGPECVTRRWRTFDCDLDRTAEARFWGGVDGWLRRLHGTLGHGSRFIDPIDDICTAEVCAAHGGGVINFLDTDHLSAAATERLSDQIAPTVDAVLDDAEPASRP</sequence>
<evidence type="ECO:0000259" key="2">
    <source>
        <dbReference type="Pfam" id="PF01757"/>
    </source>
</evidence>
<comment type="caution">
    <text evidence="4">The sequence shown here is derived from an EMBL/GenBank/DDBJ whole genome shotgun (WGS) entry which is preliminary data.</text>
</comment>
<evidence type="ECO:0000259" key="3">
    <source>
        <dbReference type="Pfam" id="PF19040"/>
    </source>
</evidence>
<dbReference type="GO" id="GO:0009103">
    <property type="term" value="P:lipopolysaccharide biosynthetic process"/>
    <property type="evidence" value="ECO:0007669"/>
    <property type="project" value="TreeGrafter"/>
</dbReference>
<gene>
    <name evidence="4" type="ORF">BEL07_18245</name>
</gene>
<feature type="transmembrane region" description="Helical" evidence="1">
    <location>
        <begin position="375"/>
        <end position="396"/>
    </location>
</feature>
<dbReference type="Pfam" id="PF01757">
    <property type="entry name" value="Acyl_transf_3"/>
    <property type="match status" value="1"/>
</dbReference>
<keyword evidence="1" id="KW-1133">Transmembrane helix</keyword>
<dbReference type="Proteomes" id="UP000178953">
    <property type="component" value="Unassembled WGS sequence"/>
</dbReference>
<organism evidence="4 5">
    <name type="scientific">Mycolicibacterium grossiae</name>
    <dbReference type="NCBI Taxonomy" id="1552759"/>
    <lineage>
        <taxon>Bacteria</taxon>
        <taxon>Bacillati</taxon>
        <taxon>Actinomycetota</taxon>
        <taxon>Actinomycetes</taxon>
        <taxon>Mycobacteriales</taxon>
        <taxon>Mycobacteriaceae</taxon>
        <taxon>Mycolicibacterium</taxon>
    </lineage>
</organism>
<dbReference type="InterPro" id="IPR002656">
    <property type="entry name" value="Acyl_transf_3_dom"/>
</dbReference>
<evidence type="ECO:0000313" key="4">
    <source>
        <dbReference type="EMBL" id="OFJ52297.1"/>
    </source>
</evidence>
<dbReference type="GO" id="GO:0016020">
    <property type="term" value="C:membrane"/>
    <property type="evidence" value="ECO:0007669"/>
    <property type="project" value="TreeGrafter"/>
</dbReference>
<dbReference type="AlphaFoldDB" id="A0A1E8Q1K8"/>
<reference evidence="4 5" key="1">
    <citation type="submission" date="2016-09" db="EMBL/GenBank/DDBJ databases">
        <title>genome sequence of Mycobacterium sp. 739 SCH.</title>
        <authorList>
            <person name="Greninger A.L."/>
            <person name="Qin X."/>
            <person name="Jerome K."/>
            <person name="Vora S."/>
            <person name="Quinn K."/>
        </authorList>
    </citation>
    <scope>NUCLEOTIDE SEQUENCE [LARGE SCALE GENOMIC DNA]</scope>
    <source>
        <strain evidence="4 5">SCH</strain>
    </source>
</reference>
<evidence type="ECO:0000313" key="5">
    <source>
        <dbReference type="Proteomes" id="UP000178953"/>
    </source>
</evidence>
<proteinExistence type="predicted"/>
<evidence type="ECO:0000256" key="1">
    <source>
        <dbReference type="SAM" id="Phobius"/>
    </source>
</evidence>
<evidence type="ECO:0008006" key="6">
    <source>
        <dbReference type="Google" id="ProtNLM"/>
    </source>
</evidence>
<feature type="transmembrane region" description="Helical" evidence="1">
    <location>
        <begin position="273"/>
        <end position="290"/>
    </location>
</feature>
<accession>A0A1E8Q1K8</accession>
<feature type="transmembrane region" description="Helical" evidence="1">
    <location>
        <begin position="164"/>
        <end position="182"/>
    </location>
</feature>
<dbReference type="Pfam" id="PF19040">
    <property type="entry name" value="SGNH"/>
    <property type="match status" value="1"/>
</dbReference>
<feature type="transmembrane region" description="Helical" evidence="1">
    <location>
        <begin position="189"/>
        <end position="211"/>
    </location>
</feature>
<keyword evidence="5" id="KW-1185">Reference proteome</keyword>
<feature type="transmembrane region" description="Helical" evidence="1">
    <location>
        <begin position="336"/>
        <end position="354"/>
    </location>
</feature>
<dbReference type="GO" id="GO:0016747">
    <property type="term" value="F:acyltransferase activity, transferring groups other than amino-acyl groups"/>
    <property type="evidence" value="ECO:0007669"/>
    <property type="project" value="InterPro"/>
</dbReference>
<feature type="domain" description="SGNH" evidence="3">
    <location>
        <begin position="421"/>
        <end position="681"/>
    </location>
</feature>
<feature type="transmembrane region" description="Helical" evidence="1">
    <location>
        <begin position="90"/>
        <end position="110"/>
    </location>
</feature>
<keyword evidence="1" id="KW-0812">Transmembrane</keyword>
<name>A0A1E8Q1K8_9MYCO</name>
<feature type="domain" description="Acyltransferase 3" evidence="2">
    <location>
        <begin position="24"/>
        <end position="354"/>
    </location>
</feature>
<dbReference type="InterPro" id="IPR050879">
    <property type="entry name" value="Acyltransferase_3"/>
</dbReference>
<dbReference type="InterPro" id="IPR043968">
    <property type="entry name" value="SGNH"/>
</dbReference>
<feature type="transmembrane region" description="Helical" evidence="1">
    <location>
        <begin position="49"/>
        <end position="69"/>
    </location>
</feature>